<name>A0A3G5ALM5_9VIRU</name>
<evidence type="ECO:0000313" key="1">
    <source>
        <dbReference type="EMBL" id="AYV86879.1"/>
    </source>
</evidence>
<organism evidence="1">
    <name type="scientific">Sylvanvirus sp</name>
    <dbReference type="NCBI Taxonomy" id="2487774"/>
    <lineage>
        <taxon>Viruses</taxon>
    </lineage>
</organism>
<sequence length="63" mass="7144">MNKVHQEVATWRKKLKGKAIRVGYLPLKLGVGASDLKKYHTVTFHVELDNGKLWPNNVVTQTS</sequence>
<reference evidence="1" key="1">
    <citation type="submission" date="2018-10" db="EMBL/GenBank/DDBJ databases">
        <title>Hidden diversity of soil giant viruses.</title>
        <authorList>
            <person name="Schulz F."/>
            <person name="Alteio L."/>
            <person name="Goudeau D."/>
            <person name="Ryan E.M."/>
            <person name="Malmstrom R.R."/>
            <person name="Blanchard J."/>
            <person name="Woyke T."/>
        </authorList>
    </citation>
    <scope>NUCLEOTIDE SEQUENCE</scope>
    <source>
        <strain evidence="1">SYV1</strain>
    </source>
</reference>
<gene>
    <name evidence="1" type="ORF">Sylvanvirus12_11</name>
</gene>
<accession>A0A3G5ALM5</accession>
<proteinExistence type="predicted"/>
<dbReference type="EMBL" id="MK072518">
    <property type="protein sequence ID" value="AYV86879.1"/>
    <property type="molecule type" value="Genomic_DNA"/>
</dbReference>
<protein>
    <submittedName>
        <fullName evidence="1">Uncharacterized protein</fullName>
    </submittedName>
</protein>